<evidence type="ECO:0000259" key="3">
    <source>
        <dbReference type="Pfam" id="PF00931"/>
    </source>
</evidence>
<evidence type="ECO:0000256" key="1">
    <source>
        <dbReference type="ARBA" id="ARBA00022737"/>
    </source>
</evidence>
<evidence type="ECO:0000313" key="4">
    <source>
        <dbReference type="EMBL" id="KWX02944.1"/>
    </source>
</evidence>
<proteinExistence type="predicted"/>
<keyword evidence="2" id="KW-1133">Transmembrane helix</keyword>
<keyword evidence="2" id="KW-0472">Membrane</keyword>
<dbReference type="Gene3D" id="1.10.8.430">
    <property type="entry name" value="Helical domain of apoptotic protease-activating factors"/>
    <property type="match status" value="1"/>
</dbReference>
<dbReference type="Pfam" id="PF13374">
    <property type="entry name" value="TPR_10"/>
    <property type="match status" value="1"/>
</dbReference>
<dbReference type="Gene3D" id="1.10.10.10">
    <property type="entry name" value="Winged helix-like DNA-binding domain superfamily/Winged helix DNA-binding domain"/>
    <property type="match status" value="1"/>
</dbReference>
<gene>
    <name evidence="4" type="ORF">LI90_3993</name>
</gene>
<dbReference type="InterPro" id="IPR002182">
    <property type="entry name" value="NB-ARC"/>
</dbReference>
<dbReference type="InterPro" id="IPR036388">
    <property type="entry name" value="WH-like_DNA-bd_sf"/>
</dbReference>
<dbReference type="AlphaFoldDB" id="A0A132MYN5"/>
<dbReference type="PATRIC" id="fig|1469144.10.peg.4278"/>
<dbReference type="Proteomes" id="UP000070188">
    <property type="component" value="Unassembled WGS sequence"/>
</dbReference>
<dbReference type="Gene3D" id="1.25.40.10">
    <property type="entry name" value="Tetratricopeptide repeat domain"/>
    <property type="match status" value="2"/>
</dbReference>
<dbReference type="RefSeq" id="WP_066890251.1">
    <property type="nucleotide sequence ID" value="NZ_LAXD01000001.1"/>
</dbReference>
<feature type="transmembrane region" description="Helical" evidence="2">
    <location>
        <begin position="56"/>
        <end position="76"/>
    </location>
</feature>
<dbReference type="PANTHER" id="PTHR47691">
    <property type="entry name" value="REGULATOR-RELATED"/>
    <property type="match status" value="1"/>
</dbReference>
<dbReference type="PRINTS" id="PR00364">
    <property type="entry name" value="DISEASERSIST"/>
</dbReference>
<evidence type="ECO:0000256" key="2">
    <source>
        <dbReference type="SAM" id="Phobius"/>
    </source>
</evidence>
<feature type="domain" description="NB-ARC" evidence="3">
    <location>
        <begin position="126"/>
        <end position="277"/>
    </location>
</feature>
<evidence type="ECO:0000313" key="5">
    <source>
        <dbReference type="Proteomes" id="UP000070188"/>
    </source>
</evidence>
<dbReference type="InterPro" id="IPR019734">
    <property type="entry name" value="TPR_rpt"/>
</dbReference>
<keyword evidence="2" id="KW-0812">Transmembrane</keyword>
<keyword evidence="5" id="KW-1185">Reference proteome</keyword>
<dbReference type="Pfam" id="PF00931">
    <property type="entry name" value="NB-ARC"/>
    <property type="match status" value="1"/>
</dbReference>
<dbReference type="SMART" id="SM00028">
    <property type="entry name" value="TPR"/>
    <property type="match status" value="9"/>
</dbReference>
<dbReference type="SUPFAM" id="SSF52540">
    <property type="entry name" value="P-loop containing nucleoside triphosphate hydrolases"/>
    <property type="match status" value="1"/>
</dbReference>
<organism evidence="4 5">
    <name type="scientific">Carbonactinospora thermoautotrophica</name>
    <dbReference type="NCBI Taxonomy" id="1469144"/>
    <lineage>
        <taxon>Bacteria</taxon>
        <taxon>Bacillati</taxon>
        <taxon>Actinomycetota</taxon>
        <taxon>Actinomycetes</taxon>
        <taxon>Kitasatosporales</taxon>
        <taxon>Carbonactinosporaceae</taxon>
        <taxon>Carbonactinospora</taxon>
    </lineage>
</organism>
<accession>A0A132MYN5</accession>
<protein>
    <recommendedName>
        <fullName evidence="3">NB-ARC domain-containing protein</fullName>
    </recommendedName>
</protein>
<dbReference type="EMBL" id="LAXD01000001">
    <property type="protein sequence ID" value="KWX02944.1"/>
    <property type="molecule type" value="Genomic_DNA"/>
</dbReference>
<dbReference type="OrthoDB" id="7628974at2"/>
<dbReference type="Pfam" id="PF13424">
    <property type="entry name" value="TPR_12"/>
    <property type="match status" value="1"/>
</dbReference>
<dbReference type="InterPro" id="IPR011990">
    <property type="entry name" value="TPR-like_helical_dom_sf"/>
</dbReference>
<dbReference type="Gene3D" id="3.40.50.300">
    <property type="entry name" value="P-loop containing nucleotide triphosphate hydrolases"/>
    <property type="match status" value="1"/>
</dbReference>
<keyword evidence="1" id="KW-0677">Repeat</keyword>
<reference evidence="5" key="1">
    <citation type="submission" date="2015-04" db="EMBL/GenBank/DDBJ databases">
        <title>Physiological reanalysis, assessment of diazotrophy, and genome sequences of multiple isolates of Streptomyces thermoautotrophicus.</title>
        <authorList>
            <person name="MacKellar D.C."/>
            <person name="Lieber L."/>
            <person name="Norman J."/>
            <person name="Bolger A."/>
            <person name="Tobin C."/>
            <person name="Murray J.W."/>
            <person name="Chang R."/>
            <person name="Ford T."/>
            <person name="Nguyen P.Q."/>
            <person name="Woodward J."/>
            <person name="Permingeat H."/>
            <person name="Joshi N.S."/>
            <person name="Silver P.A."/>
            <person name="Usadel B."/>
            <person name="Rutherford A.W."/>
            <person name="Friesen M."/>
            <person name="Prell J."/>
        </authorList>
    </citation>
    <scope>NUCLEOTIDE SEQUENCE [LARGE SCALE GENOMIC DNA]</scope>
    <source>
        <strain evidence="5">H1</strain>
    </source>
</reference>
<dbReference type="SUPFAM" id="SSF48452">
    <property type="entry name" value="TPR-like"/>
    <property type="match status" value="2"/>
</dbReference>
<dbReference type="GO" id="GO:0043531">
    <property type="term" value="F:ADP binding"/>
    <property type="evidence" value="ECO:0007669"/>
    <property type="project" value="InterPro"/>
</dbReference>
<comment type="caution">
    <text evidence="4">The sequence shown here is derived from an EMBL/GenBank/DDBJ whole genome shotgun (WGS) entry which is preliminary data.</text>
</comment>
<dbReference type="InterPro" id="IPR027417">
    <property type="entry name" value="P-loop_NTPase"/>
</dbReference>
<dbReference type="STRING" id="1469144.LI90_3993"/>
<name>A0A132MYN5_9ACTN</name>
<dbReference type="InterPro" id="IPR042197">
    <property type="entry name" value="Apaf_helical"/>
</dbReference>
<dbReference type="PANTHER" id="PTHR47691:SF3">
    <property type="entry name" value="HTH-TYPE TRANSCRIPTIONAL REGULATOR RV0890C-RELATED"/>
    <property type="match status" value="1"/>
</dbReference>
<sequence length="906" mass="101884">MGDRRSDHGRKPRYRRFFARLRSRWVLSMLLGLAAAGAQVAGIASGWNEVPVEARSAMIVLAAVLTAMMSMLPGLINSVPNGTRAEAPTGPVPRQLPPVTRHFTGREQTITDMRAYLEHTRKLGTSVPMIVINGKGGVGKTALAIRFAHLIAADYPDGRLYVNLRGQEEGKRDDPVAVLGRFLGALGVDVNAIAVEDLDDLSDLYQERLAGRRVLVVLDNAWNEAQVRPLLPRNPGCAVVITSRRPLAGLVDAHRVPLDVIPPDDAVELLGKVAGAERVAREPDAAQEIARLCGYLPLALRIAGARLQTRPHWTLAHLVDRLRDERSVLRELEVGEQAVRASVHMSYEGLGRREQRAFRLLGLVQAGSFGAWVLAALVDSDLAEAELLIEELVDAQLVEAYGTDATGMTRYRLHDLIRAYAQELVQQASNRERNNAVKRLAGAYLTMAEHAQRAIEPEYVEPGTAQRWRPGDQSLAALVQRQPRAWYIAECPGLARVIEQAHEHGLWELCWEIGSLLCTNFESLRGYWAAWQRTFDLALNAARRVNNRYGQAVLLHARGAWFRDQDRFAEAGGQFRQALGLYRELGDRKGEAETLTSIGDSLRARGWYVEGEEIIRQALGLFRELGDRAGEGRALRHLGGIHRSLHRLKEAEADLRQALDIARELGDRSEEARTLRSLGGVCILQHRFADADEMLEQAVWLLEELGDKSWRARTLYTLARLRLEQGQLAEADELLREALATFEEFHNRQWAARVQRVLADLRRRQGRLDEARLLIEEALDTFKALELRLWYAHGLRALARVDRERREYASAAEHLRMAIHEFEQHGDDWTKADAQRLLGGILRAQKRYAEARELLDAALATFREFEDGWRELKTLRERAMVRRAMGDRAGAKEDRRRARELAAALA</sequence>